<evidence type="ECO:0000313" key="2">
    <source>
        <dbReference type="Proteomes" id="UP000023541"/>
    </source>
</evidence>
<dbReference type="RefSeq" id="WP_051575924.1">
    <property type="nucleotide sequence ID" value="NZ_AQRA01000007.1"/>
</dbReference>
<sequence>MPHITLECSNNIEADFKAIFQTLADELVATGHIPRLGVKCRAVPSSDHFIIDGNPDYKMVNLLIRLREGRSLEVRKELSEIGMKVLQKYFEKEINAKEIILSTEIKELIVGLDLTKNAVR</sequence>
<dbReference type="OrthoDB" id="9814215at2"/>
<gene>
    <name evidence="1" type="ORF">ATO12_22570</name>
</gene>
<dbReference type="PANTHER" id="PTHR37950">
    <property type="entry name" value="4-HYDROXYPHENYLACETATE CATABOLISM PROTEIN"/>
    <property type="match status" value="1"/>
</dbReference>
<dbReference type="PANTHER" id="PTHR37950:SF1">
    <property type="entry name" value="4-HYDROXYPHENYLACETATE CATABOLISM PROTEIN"/>
    <property type="match status" value="1"/>
</dbReference>
<accession>A0A023BSF7</accession>
<dbReference type="AlphaFoldDB" id="A0A023BSF7"/>
<comment type="caution">
    <text evidence="1">The sequence shown here is derived from an EMBL/GenBank/DDBJ whole genome shotgun (WGS) entry which is preliminary data.</text>
</comment>
<dbReference type="Gene3D" id="3.30.429.10">
    <property type="entry name" value="Macrophage Migration Inhibitory Factor"/>
    <property type="match status" value="1"/>
</dbReference>
<keyword evidence="2" id="KW-1185">Reference proteome</keyword>
<dbReference type="InterPro" id="IPR004220">
    <property type="entry name" value="5-COMe_2-OHmuconate_Isoase"/>
</dbReference>
<dbReference type="EMBL" id="AQRA01000007">
    <property type="protein sequence ID" value="EZH72916.1"/>
    <property type="molecule type" value="Genomic_DNA"/>
</dbReference>
<reference evidence="1 2" key="1">
    <citation type="submission" date="2014-04" db="EMBL/GenBank/DDBJ databases">
        <title>Aquimarina sp. 22II-S11-z7 Genome Sequencing.</title>
        <authorList>
            <person name="Lai Q."/>
        </authorList>
    </citation>
    <scope>NUCLEOTIDE SEQUENCE [LARGE SCALE GENOMIC DNA]</scope>
    <source>
        <strain evidence="1 2">22II-S11-z7</strain>
    </source>
</reference>
<dbReference type="eggNOG" id="COG3232">
    <property type="taxonomic scope" value="Bacteria"/>
</dbReference>
<dbReference type="SUPFAM" id="SSF55331">
    <property type="entry name" value="Tautomerase/MIF"/>
    <property type="match status" value="1"/>
</dbReference>
<evidence type="ECO:0000313" key="1">
    <source>
        <dbReference type="EMBL" id="EZH72916.1"/>
    </source>
</evidence>
<dbReference type="STRING" id="1317122.ATO12_22570"/>
<dbReference type="Pfam" id="PF02962">
    <property type="entry name" value="CHMI"/>
    <property type="match status" value="1"/>
</dbReference>
<name>A0A023BSF7_9FLAO</name>
<dbReference type="InterPro" id="IPR014347">
    <property type="entry name" value="Tautomerase/MIF_sf"/>
</dbReference>
<dbReference type="Proteomes" id="UP000023541">
    <property type="component" value="Unassembled WGS sequence"/>
</dbReference>
<dbReference type="GO" id="GO:0008704">
    <property type="term" value="F:5-carboxymethyl-2-hydroxymuconate delta-isomerase activity"/>
    <property type="evidence" value="ECO:0007669"/>
    <property type="project" value="InterPro"/>
</dbReference>
<organism evidence="1 2">
    <name type="scientific">Aquimarina atlantica</name>
    <dbReference type="NCBI Taxonomy" id="1317122"/>
    <lineage>
        <taxon>Bacteria</taxon>
        <taxon>Pseudomonadati</taxon>
        <taxon>Bacteroidota</taxon>
        <taxon>Flavobacteriia</taxon>
        <taxon>Flavobacteriales</taxon>
        <taxon>Flavobacteriaceae</taxon>
        <taxon>Aquimarina</taxon>
    </lineage>
</organism>
<evidence type="ECO:0008006" key="3">
    <source>
        <dbReference type="Google" id="ProtNLM"/>
    </source>
</evidence>
<protein>
    <recommendedName>
        <fullName evidence="3">5-carboxymethyl-2-hydroxymuconate isomerase</fullName>
    </recommendedName>
</protein>
<proteinExistence type="predicted"/>